<proteinExistence type="predicted"/>
<dbReference type="PANTHER" id="PTHR39466">
    <property type="entry name" value="RGS DOMAIN-CONTAINING PROTEIN"/>
    <property type="match status" value="1"/>
</dbReference>
<dbReference type="Proteomes" id="UP000054564">
    <property type="component" value="Unassembled WGS sequence"/>
</dbReference>
<keyword evidence="3" id="KW-1185">Reference proteome</keyword>
<organism evidence="2 3">
    <name type="scientific">Puccinia striiformis f. sp. tritici PST-78</name>
    <dbReference type="NCBI Taxonomy" id="1165861"/>
    <lineage>
        <taxon>Eukaryota</taxon>
        <taxon>Fungi</taxon>
        <taxon>Dikarya</taxon>
        <taxon>Basidiomycota</taxon>
        <taxon>Pucciniomycotina</taxon>
        <taxon>Pucciniomycetes</taxon>
        <taxon>Pucciniales</taxon>
        <taxon>Pucciniaceae</taxon>
        <taxon>Puccinia</taxon>
    </lineage>
</organism>
<dbReference type="OrthoDB" id="2505734at2759"/>
<reference evidence="3" key="1">
    <citation type="submission" date="2014-03" db="EMBL/GenBank/DDBJ databases">
        <title>The Genome Sequence of Puccinia striiformis f. sp. tritici PST-78.</title>
        <authorList>
            <consortium name="The Broad Institute Genome Sequencing Platform"/>
            <person name="Cuomo C."/>
            <person name="Hulbert S."/>
            <person name="Chen X."/>
            <person name="Walker B."/>
            <person name="Young S.K."/>
            <person name="Zeng Q."/>
            <person name="Gargeya S."/>
            <person name="Fitzgerald M."/>
            <person name="Haas B."/>
            <person name="Abouelleil A."/>
            <person name="Alvarado L."/>
            <person name="Arachchi H.M."/>
            <person name="Berlin A.M."/>
            <person name="Chapman S.B."/>
            <person name="Goldberg J."/>
            <person name="Griggs A."/>
            <person name="Gujja S."/>
            <person name="Hansen M."/>
            <person name="Howarth C."/>
            <person name="Imamovic A."/>
            <person name="Larimer J."/>
            <person name="McCowan C."/>
            <person name="Montmayeur A."/>
            <person name="Murphy C."/>
            <person name="Neiman D."/>
            <person name="Pearson M."/>
            <person name="Priest M."/>
            <person name="Roberts A."/>
            <person name="Saif S."/>
            <person name="Shea T."/>
            <person name="Sisk P."/>
            <person name="Sykes S."/>
            <person name="Wortman J."/>
            <person name="Nusbaum C."/>
            <person name="Birren B."/>
        </authorList>
    </citation>
    <scope>NUCLEOTIDE SEQUENCE [LARGE SCALE GENOMIC DNA]</scope>
    <source>
        <strain evidence="3">race PST-78</strain>
    </source>
</reference>
<gene>
    <name evidence="2" type="ORF">PSTG_00131</name>
</gene>
<feature type="transmembrane region" description="Helical" evidence="1">
    <location>
        <begin position="533"/>
        <end position="553"/>
    </location>
</feature>
<accession>A0A0L0W5Q4</accession>
<dbReference type="PANTHER" id="PTHR39466:SF1">
    <property type="entry name" value="RGS DOMAIN-CONTAINING PROTEIN"/>
    <property type="match status" value="1"/>
</dbReference>
<feature type="transmembrane region" description="Helical" evidence="1">
    <location>
        <begin position="443"/>
        <end position="460"/>
    </location>
</feature>
<dbReference type="EMBL" id="AJIL01000002">
    <property type="protein sequence ID" value="KNF06817.1"/>
    <property type="molecule type" value="Genomic_DNA"/>
</dbReference>
<feature type="transmembrane region" description="Helical" evidence="1">
    <location>
        <begin position="407"/>
        <end position="431"/>
    </location>
</feature>
<evidence type="ECO:0000313" key="3">
    <source>
        <dbReference type="Proteomes" id="UP000054564"/>
    </source>
</evidence>
<dbReference type="AlphaFoldDB" id="A0A0L0W5Q4"/>
<evidence type="ECO:0000313" key="2">
    <source>
        <dbReference type="EMBL" id="KNF06817.1"/>
    </source>
</evidence>
<keyword evidence="1" id="KW-0472">Membrane</keyword>
<evidence type="ECO:0008006" key="4">
    <source>
        <dbReference type="Google" id="ProtNLM"/>
    </source>
</evidence>
<sequence>MATGYENNYGSDWTRQRNLDDVTDCDMSTELGTTLSKSTAAPAPALQRLSFARHASVLGSSLGPAPSIEKVVRPVNQNTGNGIVFGTMAHNNSSQMDASSYDQSAIDVQAVLDGLTSKPMGLTDFKRFLNLIRQGAYQEHCNSWISSAPMLVDFLLDFKRYADGFSRLSLRDQSQCPHPFEIICHLNLQTPDDSLDSSELDLSNQTQNGGFSQLENAACDLSHRMPGDFGYDAPTPAMELTNPNPPASRKVNWAPSVRSNNHQHDPDLDGTGSTLSATVHEGSILRTARYNSKAPSQLSSNFLMHKLKGVEPDHQPMRTAFNTLMMKYLGNSTSLEQRDGLLSSCDDINFESIQRTNLEAKYTNHPAVLSGIVAEILVGLNQHVLPAFVDYSITSQRTQTNARSQTLWGSFLVLMAFIFNLLMMIVPSPLIIPLKMKDPIPRLYRLLLFPLIWMGIALILKELMKTYCLLCWHNKFRSPETGLRSDHGEARMYLDAQDNKYSNSSKKPQSEPIHVPAGRHEASRVLHQITTCMITSLVLAVIVQIAFVFLPLLP</sequence>
<protein>
    <recommendedName>
        <fullName evidence="4">RGS domain-containing protein</fullName>
    </recommendedName>
</protein>
<name>A0A0L0W5Q4_9BASI</name>
<dbReference type="STRING" id="1165861.A0A0L0W5Q4"/>
<keyword evidence="1" id="KW-0812">Transmembrane</keyword>
<evidence type="ECO:0000256" key="1">
    <source>
        <dbReference type="SAM" id="Phobius"/>
    </source>
</evidence>
<comment type="caution">
    <text evidence="2">The sequence shown here is derived from an EMBL/GenBank/DDBJ whole genome shotgun (WGS) entry which is preliminary data.</text>
</comment>
<keyword evidence="1" id="KW-1133">Transmembrane helix</keyword>